<dbReference type="CDD" id="cd07245">
    <property type="entry name" value="VOC_like"/>
    <property type="match status" value="1"/>
</dbReference>
<organism evidence="2 3">
    <name type="scientific">Raphidocelis subcapitata</name>
    <dbReference type="NCBI Taxonomy" id="307507"/>
    <lineage>
        <taxon>Eukaryota</taxon>
        <taxon>Viridiplantae</taxon>
        <taxon>Chlorophyta</taxon>
        <taxon>core chlorophytes</taxon>
        <taxon>Chlorophyceae</taxon>
        <taxon>CS clade</taxon>
        <taxon>Sphaeropleales</taxon>
        <taxon>Selenastraceae</taxon>
        <taxon>Raphidocelis</taxon>
    </lineage>
</organism>
<dbReference type="InterPro" id="IPR029068">
    <property type="entry name" value="Glyas_Bleomycin-R_OHBP_Dase"/>
</dbReference>
<feature type="domain" description="VOC" evidence="1">
    <location>
        <begin position="90"/>
        <end position="211"/>
    </location>
</feature>
<dbReference type="InterPro" id="IPR037523">
    <property type="entry name" value="VOC_core"/>
</dbReference>
<dbReference type="PANTHER" id="PTHR21366:SF22">
    <property type="entry name" value="VOC DOMAIN-CONTAINING PROTEIN"/>
    <property type="match status" value="1"/>
</dbReference>
<dbReference type="FunCoup" id="A0A2V0NZG3">
    <property type="interactions" value="522"/>
</dbReference>
<accession>A0A2V0NZG3</accession>
<dbReference type="EMBL" id="BDRX01000015">
    <property type="protein sequence ID" value="GBF90205.1"/>
    <property type="molecule type" value="Genomic_DNA"/>
</dbReference>
<dbReference type="Proteomes" id="UP000247498">
    <property type="component" value="Unassembled WGS sequence"/>
</dbReference>
<protein>
    <recommendedName>
        <fullName evidence="1">VOC domain-containing protein</fullName>
    </recommendedName>
</protein>
<dbReference type="AlphaFoldDB" id="A0A2V0NZG3"/>
<evidence type="ECO:0000313" key="3">
    <source>
        <dbReference type="Proteomes" id="UP000247498"/>
    </source>
</evidence>
<evidence type="ECO:0000313" key="2">
    <source>
        <dbReference type="EMBL" id="GBF90205.1"/>
    </source>
</evidence>
<dbReference type="PANTHER" id="PTHR21366">
    <property type="entry name" value="GLYOXALASE FAMILY PROTEIN"/>
    <property type="match status" value="1"/>
</dbReference>
<name>A0A2V0NZG3_9CHLO</name>
<dbReference type="InterPro" id="IPR050383">
    <property type="entry name" value="GlyoxalaseI/FosfomycinResist"/>
</dbReference>
<keyword evidence="3" id="KW-1185">Reference proteome</keyword>
<dbReference type="InParanoid" id="A0A2V0NZG3"/>
<evidence type="ECO:0000259" key="1">
    <source>
        <dbReference type="PROSITE" id="PS51819"/>
    </source>
</evidence>
<sequence>MAPYAPSALPGLSIRLNYSSGALMAVQRPASFPGTRAVRGSPRSAAVATGRGPRAVRAVAAIEAPPVTATPAPPAPASTRPQSPRLIVQGVHHVALICADLEASLQFYCNVLGLEVNPDRPHSKLPYRGAWLWIGPEMIHLMELPNPDPADASKRPKHGGRDRHFCIGVASLGPLEEKLRASGVEFTRSASGRAAVFFRDPDANVIECVEGAAPWR</sequence>
<dbReference type="PROSITE" id="PS51819">
    <property type="entry name" value="VOC"/>
    <property type="match status" value="1"/>
</dbReference>
<proteinExistence type="predicted"/>
<reference evidence="2 3" key="1">
    <citation type="journal article" date="2018" name="Sci. Rep.">
        <title>Raphidocelis subcapitata (=Pseudokirchneriella subcapitata) provides an insight into genome evolution and environmental adaptations in the Sphaeropleales.</title>
        <authorList>
            <person name="Suzuki S."/>
            <person name="Yamaguchi H."/>
            <person name="Nakajima N."/>
            <person name="Kawachi M."/>
        </authorList>
    </citation>
    <scope>NUCLEOTIDE SEQUENCE [LARGE SCALE GENOMIC DNA]</scope>
    <source>
        <strain evidence="2 3">NIES-35</strain>
    </source>
</reference>
<dbReference type="InterPro" id="IPR004360">
    <property type="entry name" value="Glyas_Fos-R_dOase_dom"/>
</dbReference>
<dbReference type="OrthoDB" id="5371818at2759"/>
<comment type="caution">
    <text evidence="2">The sequence shown here is derived from an EMBL/GenBank/DDBJ whole genome shotgun (WGS) entry which is preliminary data.</text>
</comment>
<dbReference type="Gene3D" id="3.10.180.10">
    <property type="entry name" value="2,3-Dihydroxybiphenyl 1,2-Dioxygenase, domain 1"/>
    <property type="match status" value="1"/>
</dbReference>
<dbReference type="Pfam" id="PF00903">
    <property type="entry name" value="Glyoxalase"/>
    <property type="match status" value="1"/>
</dbReference>
<gene>
    <name evidence="2" type="ORF">Rsub_03338</name>
</gene>
<dbReference type="SUPFAM" id="SSF54593">
    <property type="entry name" value="Glyoxalase/Bleomycin resistance protein/Dihydroxybiphenyl dioxygenase"/>
    <property type="match status" value="1"/>
</dbReference>